<organism evidence="2 3">
    <name type="scientific">Ceratocystis pirilliformis</name>
    <dbReference type="NCBI Taxonomy" id="259994"/>
    <lineage>
        <taxon>Eukaryota</taxon>
        <taxon>Fungi</taxon>
        <taxon>Dikarya</taxon>
        <taxon>Ascomycota</taxon>
        <taxon>Pezizomycotina</taxon>
        <taxon>Sordariomycetes</taxon>
        <taxon>Hypocreomycetidae</taxon>
        <taxon>Microascales</taxon>
        <taxon>Ceratocystidaceae</taxon>
        <taxon>Ceratocystis</taxon>
    </lineage>
</organism>
<dbReference type="Proteomes" id="UP001583280">
    <property type="component" value="Unassembled WGS sequence"/>
</dbReference>
<keyword evidence="3" id="KW-1185">Reference proteome</keyword>
<protein>
    <submittedName>
        <fullName evidence="2">Uncharacterized protein</fullName>
    </submittedName>
</protein>
<dbReference type="EMBL" id="JAWDJO010000006">
    <property type="protein sequence ID" value="KAL1901315.1"/>
    <property type="molecule type" value="Genomic_DNA"/>
</dbReference>
<feature type="region of interest" description="Disordered" evidence="1">
    <location>
        <begin position="32"/>
        <end position="104"/>
    </location>
</feature>
<proteinExistence type="predicted"/>
<evidence type="ECO:0000313" key="3">
    <source>
        <dbReference type="Proteomes" id="UP001583280"/>
    </source>
</evidence>
<evidence type="ECO:0000256" key="1">
    <source>
        <dbReference type="SAM" id="MobiDB-lite"/>
    </source>
</evidence>
<feature type="compositionally biased region" description="Basic and acidic residues" evidence="1">
    <location>
        <begin position="70"/>
        <end position="79"/>
    </location>
</feature>
<accession>A0ABR3ZKV6</accession>
<name>A0ABR3ZKV6_9PEZI</name>
<sequence length="104" mass="11479">MDREDATADAPVALPVTYVETIHVDVEMDTEVQTGPEAEPAPPTSIEEPAVPREPTCARRQSRRSAGGCHGEEYINRETRHGRRPRPQTQERGEIRGPAHLEGA</sequence>
<feature type="compositionally biased region" description="Basic and acidic residues" evidence="1">
    <location>
        <begin position="89"/>
        <end position="104"/>
    </location>
</feature>
<reference evidence="2 3" key="1">
    <citation type="journal article" date="2024" name="IMA Fungus">
        <title>IMA Genome - F19 : A genome assembly and annotation guide to empower mycologists, including annotated draft genome sequences of Ceratocystis pirilliformis, Diaporthe australafricana, Fusarium ophioides, Paecilomyces lecythidis, and Sporothrix stenoceras.</title>
        <authorList>
            <person name="Aylward J."/>
            <person name="Wilson A.M."/>
            <person name="Visagie C.M."/>
            <person name="Spraker J."/>
            <person name="Barnes I."/>
            <person name="Buitendag C."/>
            <person name="Ceriani C."/>
            <person name="Del Mar Angel L."/>
            <person name="du Plessis D."/>
            <person name="Fuchs T."/>
            <person name="Gasser K."/>
            <person name="Kramer D."/>
            <person name="Li W."/>
            <person name="Munsamy K."/>
            <person name="Piso A."/>
            <person name="Price J.L."/>
            <person name="Sonnekus B."/>
            <person name="Thomas C."/>
            <person name="van der Nest A."/>
            <person name="van Dijk A."/>
            <person name="van Heerden A."/>
            <person name="van Vuuren N."/>
            <person name="Yilmaz N."/>
            <person name="Duong T.A."/>
            <person name="van der Merwe N.A."/>
            <person name="Wingfield M.J."/>
            <person name="Wingfield B.D."/>
        </authorList>
    </citation>
    <scope>NUCLEOTIDE SEQUENCE [LARGE SCALE GENOMIC DNA]</scope>
    <source>
        <strain evidence="2 3">CMW 12675</strain>
    </source>
</reference>
<gene>
    <name evidence="2" type="ORF">Cpir12675_000548</name>
</gene>
<evidence type="ECO:0000313" key="2">
    <source>
        <dbReference type="EMBL" id="KAL1901315.1"/>
    </source>
</evidence>
<comment type="caution">
    <text evidence="2">The sequence shown here is derived from an EMBL/GenBank/DDBJ whole genome shotgun (WGS) entry which is preliminary data.</text>
</comment>